<organism evidence="2 3">
    <name type="scientific">Psychroflexus maritimus</name>
    <dbReference type="NCBI Taxonomy" id="2714865"/>
    <lineage>
        <taxon>Bacteria</taxon>
        <taxon>Pseudomonadati</taxon>
        <taxon>Bacteroidota</taxon>
        <taxon>Flavobacteriia</taxon>
        <taxon>Flavobacteriales</taxon>
        <taxon>Flavobacteriaceae</taxon>
        <taxon>Psychroflexus</taxon>
    </lineage>
</organism>
<dbReference type="Proteomes" id="UP000643701">
    <property type="component" value="Unassembled WGS sequence"/>
</dbReference>
<evidence type="ECO:0000313" key="2">
    <source>
        <dbReference type="EMBL" id="NGZ89293.1"/>
    </source>
</evidence>
<dbReference type="InterPro" id="IPR029044">
    <property type="entry name" value="Nucleotide-diphossugar_trans"/>
</dbReference>
<dbReference type="AlphaFoldDB" id="A0A967ADH5"/>
<keyword evidence="3" id="KW-1185">Reference proteome</keyword>
<proteinExistence type="predicted"/>
<name>A0A967ADH5_9FLAO</name>
<comment type="caution">
    <text evidence="2">The sequence shown here is derived from an EMBL/GenBank/DDBJ whole genome shotgun (WGS) entry which is preliminary data.</text>
</comment>
<evidence type="ECO:0000313" key="3">
    <source>
        <dbReference type="Proteomes" id="UP000643701"/>
    </source>
</evidence>
<dbReference type="RefSeq" id="WP_166399559.1">
    <property type="nucleotide sequence ID" value="NZ_JAANAS010000034.1"/>
</dbReference>
<gene>
    <name evidence="2" type="ORF">G7034_03400</name>
</gene>
<dbReference type="Pfam" id="PF00535">
    <property type="entry name" value="Glycos_transf_2"/>
    <property type="match status" value="1"/>
</dbReference>
<dbReference type="EMBL" id="JAANAS010000034">
    <property type="protein sequence ID" value="NGZ89293.1"/>
    <property type="molecule type" value="Genomic_DNA"/>
</dbReference>
<accession>A0A967ADH5</accession>
<dbReference type="Gene3D" id="3.90.550.10">
    <property type="entry name" value="Spore Coat Polysaccharide Biosynthesis Protein SpsA, Chain A"/>
    <property type="match status" value="1"/>
</dbReference>
<feature type="domain" description="Glycosyltransferase 2-like" evidence="1">
    <location>
        <begin position="13"/>
        <end position="152"/>
    </location>
</feature>
<reference evidence="2" key="1">
    <citation type="submission" date="2020-03" db="EMBL/GenBank/DDBJ databases">
        <title>Psychroflexus Maritimus sp. nov., isolate from marine sediment.</title>
        <authorList>
            <person name="Zhong Y.-L."/>
        </authorList>
    </citation>
    <scope>NUCLEOTIDE SEQUENCE</scope>
    <source>
        <strain evidence="2">C1</strain>
    </source>
</reference>
<dbReference type="GO" id="GO:0016758">
    <property type="term" value="F:hexosyltransferase activity"/>
    <property type="evidence" value="ECO:0007669"/>
    <property type="project" value="UniProtKB-ARBA"/>
</dbReference>
<dbReference type="PANTHER" id="PTHR22916:SF3">
    <property type="entry name" value="UDP-GLCNAC:BETAGAL BETA-1,3-N-ACETYLGLUCOSAMINYLTRANSFERASE-LIKE PROTEIN 1"/>
    <property type="match status" value="1"/>
</dbReference>
<dbReference type="InterPro" id="IPR001173">
    <property type="entry name" value="Glyco_trans_2-like"/>
</dbReference>
<protein>
    <submittedName>
        <fullName evidence="2">Glycosyltransferase family 2 protein</fullName>
    </submittedName>
</protein>
<dbReference type="PANTHER" id="PTHR22916">
    <property type="entry name" value="GLYCOSYLTRANSFERASE"/>
    <property type="match status" value="1"/>
</dbReference>
<sequence length="315" mass="36188">MKTEQPISPPFFSVVIPLYNKENFIQNCLKSVLNQSFTNFEVIIIDDGSTDESFTKAKQIKDPRFSLYQQKNHGVSVARNKGVKKSKAAFIAFLDADDQWYPEHLAMIYSMIKNHPKQQLFATNYQIEIAPKQYRNTKFSVAVTKPTQVINNFFEASLKDSLLHTITTVIRKSVFIEEGGFNPSIPSGQDTDLFIRLGLKYAIVFTPKLGAKYNIFSENNLSKTKHFKIRLQLLKAYENIENEYLQQYINLNRYAIGLGAKLAKNKAFYSAKKDLNFNLLSTKQKILFLLPSRLLKVLKKIQDIMTKKGIYITSI</sequence>
<evidence type="ECO:0000259" key="1">
    <source>
        <dbReference type="Pfam" id="PF00535"/>
    </source>
</evidence>
<dbReference type="CDD" id="cd00761">
    <property type="entry name" value="Glyco_tranf_GTA_type"/>
    <property type="match status" value="1"/>
</dbReference>
<dbReference type="SUPFAM" id="SSF53448">
    <property type="entry name" value="Nucleotide-diphospho-sugar transferases"/>
    <property type="match status" value="1"/>
</dbReference>